<dbReference type="Proteomes" id="UP001304461">
    <property type="component" value="Unassembled WGS sequence"/>
</dbReference>
<evidence type="ECO:0000313" key="3">
    <source>
        <dbReference type="Proteomes" id="UP001304461"/>
    </source>
</evidence>
<protein>
    <submittedName>
        <fullName evidence="2">Uncharacterized protein</fullName>
    </submittedName>
</protein>
<proteinExistence type="predicted"/>
<gene>
    <name evidence="2" type="ORF">VB738_11685</name>
</gene>
<evidence type="ECO:0000256" key="1">
    <source>
        <dbReference type="SAM" id="SignalP"/>
    </source>
</evidence>
<keyword evidence="3" id="KW-1185">Reference proteome</keyword>
<reference evidence="2 3" key="1">
    <citation type="submission" date="2023-12" db="EMBL/GenBank/DDBJ databases">
        <title>Baltic Sea Cyanobacteria.</title>
        <authorList>
            <person name="Delbaje E."/>
            <person name="Fewer D.P."/>
            <person name="Shishido T.K."/>
        </authorList>
    </citation>
    <scope>NUCLEOTIDE SEQUENCE [LARGE SCALE GENOMIC DNA]</scope>
    <source>
        <strain evidence="2 3">UHCC 0139</strain>
    </source>
</reference>
<keyword evidence="1" id="KW-0732">Signal</keyword>
<name>A0ABU5RVX7_9CYAN</name>
<dbReference type="RefSeq" id="WP_323305899.1">
    <property type="nucleotide sequence ID" value="NZ_JAYGHX010000007.1"/>
</dbReference>
<dbReference type="EMBL" id="JAYGHX010000007">
    <property type="protein sequence ID" value="MEA5391917.1"/>
    <property type="molecule type" value="Genomic_DNA"/>
</dbReference>
<evidence type="ECO:0000313" key="2">
    <source>
        <dbReference type="EMBL" id="MEA5391917.1"/>
    </source>
</evidence>
<organism evidence="2 3">
    <name type="scientific">Cyanobium gracile UHCC 0139</name>
    <dbReference type="NCBI Taxonomy" id="3110308"/>
    <lineage>
        <taxon>Bacteria</taxon>
        <taxon>Bacillati</taxon>
        <taxon>Cyanobacteriota</taxon>
        <taxon>Cyanophyceae</taxon>
        <taxon>Synechococcales</taxon>
        <taxon>Prochlorococcaceae</taxon>
        <taxon>Cyanobium</taxon>
    </lineage>
</organism>
<feature type="chain" id="PRO_5046040705" evidence="1">
    <location>
        <begin position="34"/>
        <end position="89"/>
    </location>
</feature>
<feature type="signal peptide" evidence="1">
    <location>
        <begin position="1"/>
        <end position="33"/>
    </location>
</feature>
<sequence>MNASAKLHRALPWSLRAAASLVSGLCFTAAAQAQVESFMLKRGGSVGPETQIKPTNCVTGADGSVTCDTVIENPPSDTPAQPNFQPFKN</sequence>
<accession>A0ABU5RVX7</accession>
<comment type="caution">
    <text evidence="2">The sequence shown here is derived from an EMBL/GenBank/DDBJ whole genome shotgun (WGS) entry which is preliminary data.</text>
</comment>